<dbReference type="AlphaFoldDB" id="A0A7S7NQX3"/>
<feature type="short sequence motif" description="'HIGH' region" evidence="13">
    <location>
        <begin position="31"/>
        <end position="41"/>
    </location>
</feature>
<comment type="similarity">
    <text evidence="2 13">Belongs to the class-I aminoacyl-tRNA synthetase family.</text>
</comment>
<dbReference type="InterPro" id="IPR015273">
    <property type="entry name" value="Cys-tRNA-synt_Ia_DALR"/>
</dbReference>
<dbReference type="PRINTS" id="PR00983">
    <property type="entry name" value="TRNASYNTHCYS"/>
</dbReference>
<name>A0A7S7NQX3_PALFE</name>
<comment type="subcellular location">
    <subcellularLocation>
        <location evidence="1 13">Cytoplasm</location>
    </subcellularLocation>
</comment>
<dbReference type="GO" id="GO:0004817">
    <property type="term" value="F:cysteine-tRNA ligase activity"/>
    <property type="evidence" value="ECO:0007669"/>
    <property type="project" value="UniProtKB-UniRule"/>
</dbReference>
<evidence type="ECO:0000256" key="12">
    <source>
        <dbReference type="ARBA" id="ARBA00047398"/>
    </source>
</evidence>
<feature type="binding site" evidence="13">
    <location>
        <position position="29"/>
    </location>
    <ligand>
        <name>Zn(2+)</name>
        <dbReference type="ChEBI" id="CHEBI:29105"/>
    </ligand>
</feature>
<feature type="binding site" evidence="13">
    <location>
        <position position="210"/>
    </location>
    <ligand>
        <name>Zn(2+)</name>
        <dbReference type="ChEBI" id="CHEBI:29105"/>
    </ligand>
</feature>
<dbReference type="InterPro" id="IPR015803">
    <property type="entry name" value="Cys-tRNA-ligase"/>
</dbReference>
<evidence type="ECO:0000256" key="13">
    <source>
        <dbReference type="HAMAP-Rule" id="MF_00041"/>
    </source>
</evidence>
<dbReference type="EMBL" id="CP063849">
    <property type="protein sequence ID" value="QOY88061.1"/>
    <property type="molecule type" value="Genomic_DNA"/>
</dbReference>
<dbReference type="GO" id="GO:0008270">
    <property type="term" value="F:zinc ion binding"/>
    <property type="evidence" value="ECO:0007669"/>
    <property type="project" value="UniProtKB-UniRule"/>
</dbReference>
<reference evidence="15 16" key="1">
    <citation type="submission" date="2020-10" db="EMBL/GenBank/DDBJ databases">
        <title>Complete genome sequence of Paludibaculum fermentans P105T, a facultatively anaerobic acidobacterium capable of dissimilatory Fe(III) reduction.</title>
        <authorList>
            <person name="Dedysh S.N."/>
            <person name="Beletsky A.V."/>
            <person name="Kulichevskaya I.S."/>
            <person name="Mardanov A.V."/>
            <person name="Ravin N.V."/>
        </authorList>
    </citation>
    <scope>NUCLEOTIDE SEQUENCE [LARGE SCALE GENOMIC DNA]</scope>
    <source>
        <strain evidence="15 16">P105</strain>
    </source>
</reference>
<dbReference type="FunFam" id="3.40.50.620:FF:000130">
    <property type="entry name" value="Cysteine--tRNA ligase"/>
    <property type="match status" value="1"/>
</dbReference>
<evidence type="ECO:0000256" key="9">
    <source>
        <dbReference type="ARBA" id="ARBA00022840"/>
    </source>
</evidence>
<keyword evidence="9 13" id="KW-0067">ATP-binding</keyword>
<keyword evidence="7 13" id="KW-0547">Nucleotide-binding</keyword>
<evidence type="ECO:0000256" key="1">
    <source>
        <dbReference type="ARBA" id="ARBA00004496"/>
    </source>
</evidence>
<dbReference type="SUPFAM" id="SSF47323">
    <property type="entry name" value="Anticodon-binding domain of a subclass of class I aminoacyl-tRNA synthetases"/>
    <property type="match status" value="1"/>
</dbReference>
<dbReference type="PANTHER" id="PTHR10890">
    <property type="entry name" value="CYSTEINYL-TRNA SYNTHETASE"/>
    <property type="match status" value="1"/>
</dbReference>
<dbReference type="InterPro" id="IPR009080">
    <property type="entry name" value="tRNAsynth_Ia_anticodon-bd"/>
</dbReference>
<dbReference type="CDD" id="cd00672">
    <property type="entry name" value="CysRS_core"/>
    <property type="match status" value="1"/>
</dbReference>
<dbReference type="GO" id="GO:0006423">
    <property type="term" value="P:cysteinyl-tRNA aminoacylation"/>
    <property type="evidence" value="ECO:0007669"/>
    <property type="project" value="UniProtKB-UniRule"/>
</dbReference>
<dbReference type="Proteomes" id="UP000593892">
    <property type="component" value="Chromosome"/>
</dbReference>
<evidence type="ECO:0000256" key="11">
    <source>
        <dbReference type="ARBA" id="ARBA00023146"/>
    </source>
</evidence>
<comment type="subunit">
    <text evidence="3 13">Monomer.</text>
</comment>
<gene>
    <name evidence="13" type="primary">cysS</name>
    <name evidence="15" type="ORF">IRI77_35890</name>
</gene>
<comment type="cofactor">
    <cofactor evidence="13">
        <name>Zn(2+)</name>
        <dbReference type="ChEBI" id="CHEBI:29105"/>
    </cofactor>
    <text evidence="13">Binds 1 zinc ion per subunit.</text>
</comment>
<dbReference type="HAMAP" id="MF_00041">
    <property type="entry name" value="Cys_tRNA_synth"/>
    <property type="match status" value="1"/>
</dbReference>
<keyword evidence="5 13" id="KW-0436">Ligase</keyword>
<evidence type="ECO:0000256" key="10">
    <source>
        <dbReference type="ARBA" id="ARBA00022917"/>
    </source>
</evidence>
<dbReference type="Gene3D" id="1.20.120.1910">
    <property type="entry name" value="Cysteine-tRNA ligase, C-terminal anti-codon recognition domain"/>
    <property type="match status" value="1"/>
</dbReference>
<evidence type="ECO:0000259" key="14">
    <source>
        <dbReference type="SMART" id="SM00840"/>
    </source>
</evidence>
<dbReference type="InterPro" id="IPR024909">
    <property type="entry name" value="Cys-tRNA/MSH_ligase"/>
</dbReference>
<keyword evidence="16" id="KW-1185">Reference proteome</keyword>
<dbReference type="NCBIfam" id="TIGR00435">
    <property type="entry name" value="cysS"/>
    <property type="match status" value="1"/>
</dbReference>
<dbReference type="PANTHER" id="PTHR10890:SF3">
    <property type="entry name" value="CYSTEINE--TRNA LIGASE, CYTOPLASMIC"/>
    <property type="match status" value="1"/>
</dbReference>
<dbReference type="InterPro" id="IPR032678">
    <property type="entry name" value="tRNA-synt_1_cat_dom"/>
</dbReference>
<dbReference type="SUPFAM" id="SSF52374">
    <property type="entry name" value="Nucleotidylyl transferase"/>
    <property type="match status" value="1"/>
</dbReference>
<feature type="binding site" evidence="13">
    <location>
        <position position="239"/>
    </location>
    <ligand>
        <name>Zn(2+)</name>
        <dbReference type="ChEBI" id="CHEBI:29105"/>
    </ligand>
</feature>
<dbReference type="RefSeq" id="WP_194449724.1">
    <property type="nucleotide sequence ID" value="NZ_CP063849.1"/>
</dbReference>
<feature type="binding site" evidence="13">
    <location>
        <position position="235"/>
    </location>
    <ligand>
        <name>Zn(2+)</name>
        <dbReference type="ChEBI" id="CHEBI:29105"/>
    </ligand>
</feature>
<accession>A0A7S7NQX3</accession>
<evidence type="ECO:0000313" key="15">
    <source>
        <dbReference type="EMBL" id="QOY88061.1"/>
    </source>
</evidence>
<evidence type="ECO:0000256" key="6">
    <source>
        <dbReference type="ARBA" id="ARBA00022723"/>
    </source>
</evidence>
<evidence type="ECO:0000256" key="5">
    <source>
        <dbReference type="ARBA" id="ARBA00022598"/>
    </source>
</evidence>
<evidence type="ECO:0000256" key="8">
    <source>
        <dbReference type="ARBA" id="ARBA00022833"/>
    </source>
</evidence>
<dbReference type="GO" id="GO:0005829">
    <property type="term" value="C:cytosol"/>
    <property type="evidence" value="ECO:0007669"/>
    <property type="project" value="TreeGrafter"/>
</dbReference>
<keyword evidence="10 13" id="KW-0648">Protein biosynthesis</keyword>
<keyword evidence="11 13" id="KW-0030">Aminoacyl-tRNA synthetase</keyword>
<dbReference type="GO" id="GO:0005524">
    <property type="term" value="F:ATP binding"/>
    <property type="evidence" value="ECO:0007669"/>
    <property type="project" value="UniProtKB-UniRule"/>
</dbReference>
<dbReference type="KEGG" id="pfer:IRI77_35890"/>
<dbReference type="InterPro" id="IPR056411">
    <property type="entry name" value="CysS_C"/>
</dbReference>
<protein>
    <recommendedName>
        <fullName evidence="13">Cysteine--tRNA ligase</fullName>
        <ecNumber evidence="13">6.1.1.16</ecNumber>
    </recommendedName>
    <alternativeName>
        <fullName evidence="13">Cysteinyl-tRNA synthetase</fullName>
        <shortName evidence="13">CysRS</shortName>
    </alternativeName>
</protein>
<evidence type="ECO:0000313" key="16">
    <source>
        <dbReference type="Proteomes" id="UP000593892"/>
    </source>
</evidence>
<dbReference type="Pfam" id="PF01406">
    <property type="entry name" value="tRNA-synt_1e"/>
    <property type="match status" value="1"/>
</dbReference>
<evidence type="ECO:0000256" key="7">
    <source>
        <dbReference type="ARBA" id="ARBA00022741"/>
    </source>
</evidence>
<evidence type="ECO:0000256" key="2">
    <source>
        <dbReference type="ARBA" id="ARBA00005594"/>
    </source>
</evidence>
<comment type="catalytic activity">
    <reaction evidence="12 13">
        <text>tRNA(Cys) + L-cysteine + ATP = L-cysteinyl-tRNA(Cys) + AMP + diphosphate</text>
        <dbReference type="Rhea" id="RHEA:17773"/>
        <dbReference type="Rhea" id="RHEA-COMP:9661"/>
        <dbReference type="Rhea" id="RHEA-COMP:9679"/>
        <dbReference type="ChEBI" id="CHEBI:30616"/>
        <dbReference type="ChEBI" id="CHEBI:33019"/>
        <dbReference type="ChEBI" id="CHEBI:35235"/>
        <dbReference type="ChEBI" id="CHEBI:78442"/>
        <dbReference type="ChEBI" id="CHEBI:78517"/>
        <dbReference type="ChEBI" id="CHEBI:456215"/>
        <dbReference type="EC" id="6.1.1.16"/>
    </reaction>
</comment>
<keyword evidence="8 13" id="KW-0862">Zinc</keyword>
<sequence length="466" mass="52557">MALRFYNTLTQELEEFQPQDGKTVRMYTCGPTVYSFVHIGNFRTFSFQDILRRTLKARGFTLDHVMNITDVEDKIIRNAMAAGQTIQEYTAQYTQAFKDDSATLRLEAPERLAFATEHIPEMVNAIERLAAGNHTYANEGSTYFRISTFPEYGKLSHTNFSGNIAGARVEVDEYDKADARDFVLWKAQKPGEPAWETPLGEGRPGWHIECSVMAMKYLGETIDIHTGGVDLVFPHHENEIAQSEAITGKRFVRYWLHAEHLMVEGQKMSKSLGNFYTLRDIIEKGYSPESIRYLLVSAHYRKQLNFTFDGLKGAAASLERLRNFELRLKNDRLPEGINPQVEERTAAASSAFNKGLDDDLNTSDALAAIYEYVRDANTAMDAGQFQAGNAPGAHALLAEFDAVFDVLKPTLQSGALTDAEIDEKVAERNKAKKAKDFKRADALRNELLEQGVVLEDTKDGVRWKRK</sequence>
<dbReference type="Gene3D" id="3.40.50.620">
    <property type="entry name" value="HUPs"/>
    <property type="match status" value="1"/>
</dbReference>
<organism evidence="15 16">
    <name type="scientific">Paludibaculum fermentans</name>
    <dbReference type="NCBI Taxonomy" id="1473598"/>
    <lineage>
        <taxon>Bacteria</taxon>
        <taxon>Pseudomonadati</taxon>
        <taxon>Acidobacteriota</taxon>
        <taxon>Terriglobia</taxon>
        <taxon>Bryobacterales</taxon>
        <taxon>Bryobacteraceae</taxon>
        <taxon>Paludibaculum</taxon>
    </lineage>
</organism>
<dbReference type="Pfam" id="PF09190">
    <property type="entry name" value="DALR_2"/>
    <property type="match status" value="1"/>
</dbReference>
<feature type="domain" description="Cysteinyl-tRNA synthetase class Ia DALR" evidence="14">
    <location>
        <begin position="351"/>
        <end position="417"/>
    </location>
</feature>
<proteinExistence type="inferred from homology"/>
<feature type="binding site" evidence="13">
    <location>
        <position position="270"/>
    </location>
    <ligand>
        <name>ATP</name>
        <dbReference type="ChEBI" id="CHEBI:30616"/>
    </ligand>
</feature>
<dbReference type="SMART" id="SM00840">
    <property type="entry name" value="DALR_2"/>
    <property type="match status" value="1"/>
</dbReference>
<evidence type="ECO:0000256" key="4">
    <source>
        <dbReference type="ARBA" id="ARBA00022490"/>
    </source>
</evidence>
<feature type="short sequence motif" description="'KMSKS' region" evidence="13">
    <location>
        <begin position="267"/>
        <end position="271"/>
    </location>
</feature>
<evidence type="ECO:0000256" key="3">
    <source>
        <dbReference type="ARBA" id="ARBA00011245"/>
    </source>
</evidence>
<dbReference type="EC" id="6.1.1.16" evidence="13"/>
<dbReference type="Pfam" id="PF23493">
    <property type="entry name" value="CysS_C"/>
    <property type="match status" value="1"/>
</dbReference>
<dbReference type="InterPro" id="IPR014729">
    <property type="entry name" value="Rossmann-like_a/b/a_fold"/>
</dbReference>
<keyword evidence="6 13" id="KW-0479">Metal-binding</keyword>
<keyword evidence="4 13" id="KW-0963">Cytoplasm</keyword>